<dbReference type="Pfam" id="PF13687">
    <property type="entry name" value="DUF4153"/>
    <property type="match status" value="1"/>
</dbReference>
<reference evidence="3" key="1">
    <citation type="submission" date="2016-11" db="EMBL/GenBank/DDBJ databases">
        <authorList>
            <person name="Varghese N."/>
            <person name="Submissions S."/>
        </authorList>
    </citation>
    <scope>NUCLEOTIDE SEQUENCE [LARGE SCALE GENOMIC DNA]</scope>
    <source>
        <strain evidence="3">DSM 100564</strain>
    </source>
</reference>
<keyword evidence="1" id="KW-1133">Transmembrane helix</keyword>
<dbReference type="OrthoDB" id="7402611at2"/>
<feature type="transmembrane region" description="Helical" evidence="1">
    <location>
        <begin position="42"/>
        <end position="62"/>
    </location>
</feature>
<dbReference type="Proteomes" id="UP000183982">
    <property type="component" value="Unassembled WGS sequence"/>
</dbReference>
<evidence type="ECO:0008006" key="4">
    <source>
        <dbReference type="Google" id="ProtNLM"/>
    </source>
</evidence>
<dbReference type="STRING" id="1470563.SAMN05444000_11219"/>
<feature type="transmembrane region" description="Helical" evidence="1">
    <location>
        <begin position="278"/>
        <end position="303"/>
    </location>
</feature>
<accession>A0A1M6LJQ1</accession>
<feature type="transmembrane region" description="Helical" evidence="1">
    <location>
        <begin position="142"/>
        <end position="162"/>
    </location>
</feature>
<feature type="transmembrane region" description="Helical" evidence="1">
    <location>
        <begin position="350"/>
        <end position="368"/>
    </location>
</feature>
<dbReference type="RefSeq" id="WP_073252692.1">
    <property type="nucleotide sequence ID" value="NZ_FQZQ01000012.1"/>
</dbReference>
<dbReference type="EMBL" id="FQZQ01000012">
    <property type="protein sequence ID" value="SHJ71403.1"/>
    <property type="molecule type" value="Genomic_DNA"/>
</dbReference>
<gene>
    <name evidence="2" type="ORF">SAMN05444000_11219</name>
</gene>
<feature type="transmembrane region" description="Helical" evidence="1">
    <location>
        <begin position="315"/>
        <end position="338"/>
    </location>
</feature>
<dbReference type="AlphaFoldDB" id="A0A1M6LJQ1"/>
<feature type="transmembrane region" description="Helical" evidence="1">
    <location>
        <begin position="182"/>
        <end position="200"/>
    </location>
</feature>
<evidence type="ECO:0000313" key="3">
    <source>
        <dbReference type="Proteomes" id="UP000183982"/>
    </source>
</evidence>
<protein>
    <recommendedName>
        <fullName evidence="4">DUF4153 domain-containing protein</fullName>
    </recommendedName>
</protein>
<keyword evidence="1" id="KW-0812">Transmembrane</keyword>
<feature type="transmembrane region" description="Helical" evidence="1">
    <location>
        <begin position="212"/>
        <end position="233"/>
    </location>
</feature>
<evidence type="ECO:0000313" key="2">
    <source>
        <dbReference type="EMBL" id="SHJ71403.1"/>
    </source>
</evidence>
<keyword evidence="3" id="KW-1185">Reference proteome</keyword>
<sequence length="584" mass="63631">MTSNDTKMAVDRGSMALIGGVAGLAAWILVDVIPDVISNPHVLVVLSAAIAGYFVVLLAINGPVPLGKAALGAAVLAVPAALLLGWASLRFETSEGLFNTGFSLLAWCLILALGTPFLAVWSWDRHYWNSYLDLFDVSWSIVVRYAAAWLFVGVFWAALFLSDALLSLVSITIIDDLIDHEPVPQVLTGAVLGLALRVVYEMREYLSPYLLLRLLRLLLPVFLVVVVIFVLALPFSDPAKLFGNLSPAATLMSVALGGIGLISVALDKSDADATRAGWMQLVVKAMALLLPVLAALACYGVWLRVVQYGWTPDRLAAAVAAGIVSVYALLYFLAVLAGTDWMSRIRASNLWVAGIVLGLCVLWLSPILNPEAISARSQASRYLSGKTVADHVAAWELTHEWGKAGRSSVDQLNALPDADHAELQRILDLAEREDSRHAFEQRLSGGRDSKITQILNSLRVLPEETVLDPEALRRLPKYRLDEWHEACSASEIQKCILILADFNASPGQEGVLFLPEQNDTYEAIAVRLQDDILIAGKYLRDMRGGQNIKVSNANVQRLLDGDYRIAPSSRNSLWIGGLEIHPEN</sequence>
<feature type="transmembrane region" description="Helical" evidence="1">
    <location>
        <begin position="12"/>
        <end position="30"/>
    </location>
</feature>
<feature type="transmembrane region" description="Helical" evidence="1">
    <location>
        <begin position="245"/>
        <end position="266"/>
    </location>
</feature>
<dbReference type="InterPro" id="IPR025291">
    <property type="entry name" value="DUF4153"/>
</dbReference>
<organism evidence="2 3">
    <name type="scientific">Shimia gijangensis</name>
    <dbReference type="NCBI Taxonomy" id="1470563"/>
    <lineage>
        <taxon>Bacteria</taxon>
        <taxon>Pseudomonadati</taxon>
        <taxon>Pseudomonadota</taxon>
        <taxon>Alphaproteobacteria</taxon>
        <taxon>Rhodobacterales</taxon>
        <taxon>Roseobacteraceae</taxon>
    </lineage>
</organism>
<feature type="transmembrane region" description="Helical" evidence="1">
    <location>
        <begin position="69"/>
        <end position="89"/>
    </location>
</feature>
<keyword evidence="1" id="KW-0472">Membrane</keyword>
<feature type="transmembrane region" description="Helical" evidence="1">
    <location>
        <begin position="101"/>
        <end position="121"/>
    </location>
</feature>
<proteinExistence type="predicted"/>
<name>A0A1M6LJQ1_9RHOB</name>
<evidence type="ECO:0000256" key="1">
    <source>
        <dbReference type="SAM" id="Phobius"/>
    </source>
</evidence>